<dbReference type="GO" id="GO:0005934">
    <property type="term" value="C:cellular bud tip"/>
    <property type="evidence" value="ECO:0007669"/>
    <property type="project" value="UniProtKB-ARBA"/>
</dbReference>
<feature type="compositionally biased region" description="Low complexity" evidence="4">
    <location>
        <begin position="59"/>
        <end position="73"/>
    </location>
</feature>
<dbReference type="GO" id="GO:0015629">
    <property type="term" value="C:actin cytoskeleton"/>
    <property type="evidence" value="ECO:0007669"/>
    <property type="project" value="UniProtKB-ARBA"/>
</dbReference>
<feature type="region of interest" description="Disordered" evidence="4">
    <location>
        <begin position="1761"/>
        <end position="1799"/>
    </location>
</feature>
<evidence type="ECO:0000259" key="7">
    <source>
        <dbReference type="PROSITE" id="PS51444"/>
    </source>
</evidence>
<dbReference type="SUPFAM" id="SSF101447">
    <property type="entry name" value="Formin homology 2 domain (FH2 domain)"/>
    <property type="match status" value="1"/>
</dbReference>
<accession>A0AAV5S1A9</accession>
<feature type="compositionally biased region" description="Low complexity" evidence="4">
    <location>
        <begin position="140"/>
        <end position="154"/>
    </location>
</feature>
<dbReference type="GO" id="GO:0032153">
    <property type="term" value="C:cell division site"/>
    <property type="evidence" value="ECO:0007669"/>
    <property type="project" value="UniProtKB-ARBA"/>
</dbReference>
<dbReference type="Gene3D" id="6.10.30.50">
    <property type="match status" value="1"/>
</dbReference>
<dbReference type="Gene3D" id="1.10.238.150">
    <property type="entry name" value="Formin, FH3 diaphanous domain"/>
    <property type="match status" value="1"/>
</dbReference>
<feature type="domain" description="GBD/FH3" evidence="6">
    <location>
        <begin position="221"/>
        <end position="732"/>
    </location>
</feature>
<dbReference type="SMART" id="SM01140">
    <property type="entry name" value="Drf_GBD"/>
    <property type="match status" value="1"/>
</dbReference>
<dbReference type="SMART" id="SM01139">
    <property type="entry name" value="Drf_FH3"/>
    <property type="match status" value="1"/>
</dbReference>
<dbReference type="InterPro" id="IPR010473">
    <property type="entry name" value="GTPase-bd"/>
</dbReference>
<feature type="compositionally biased region" description="Polar residues" evidence="4">
    <location>
        <begin position="358"/>
        <end position="367"/>
    </location>
</feature>
<evidence type="ECO:0000256" key="4">
    <source>
        <dbReference type="SAM" id="MobiDB-lite"/>
    </source>
</evidence>
<dbReference type="SMART" id="SM00498">
    <property type="entry name" value="FH2"/>
    <property type="match status" value="1"/>
</dbReference>
<reference evidence="8 9" key="1">
    <citation type="journal article" date="2023" name="Elife">
        <title>Identification of key yeast species and microbe-microbe interactions impacting larval growth of Drosophila in the wild.</title>
        <authorList>
            <person name="Mure A."/>
            <person name="Sugiura Y."/>
            <person name="Maeda R."/>
            <person name="Honda K."/>
            <person name="Sakurai N."/>
            <person name="Takahashi Y."/>
            <person name="Watada M."/>
            <person name="Katoh T."/>
            <person name="Gotoh A."/>
            <person name="Gotoh Y."/>
            <person name="Taniguchi I."/>
            <person name="Nakamura K."/>
            <person name="Hayashi T."/>
            <person name="Katayama T."/>
            <person name="Uemura T."/>
            <person name="Hattori Y."/>
        </authorList>
    </citation>
    <scope>NUCLEOTIDE SEQUENCE [LARGE SCALE GENOMIC DNA]</scope>
    <source>
        <strain evidence="8 9">KH-74</strain>
    </source>
</reference>
<dbReference type="GO" id="GO:0032991">
    <property type="term" value="C:protein-containing complex"/>
    <property type="evidence" value="ECO:0007669"/>
    <property type="project" value="UniProtKB-ARBA"/>
</dbReference>
<feature type="region of interest" description="Disordered" evidence="4">
    <location>
        <begin position="1"/>
        <end position="121"/>
    </location>
</feature>
<comment type="similarity">
    <text evidence="2">Belongs to the formin homology family. BNI1 subfamily.</text>
</comment>
<dbReference type="InterPro" id="IPR010472">
    <property type="entry name" value="FH3_dom"/>
</dbReference>
<dbReference type="GO" id="GO:0005522">
    <property type="term" value="F:profilin binding"/>
    <property type="evidence" value="ECO:0007669"/>
    <property type="project" value="UniProtKB-ARBA"/>
</dbReference>
<sequence length="2040" mass="228912">MLKNQNGKGSSSGSSSGSGSGSRLFQNLKRFANSGSSSGTSGQITTDMISSPRAMPSTSPVNNAARNASSPARPTRDMTGMELHQQVRPSVSSQGHSHSVNMAHSNSQDSRQPLSKNSSLNTQNLGQYINKTATSPDLMSNASTSGSASASASASHRRNMSVQSSSKYSYSRRSSQLSSLDPSRLSHVQTNQSSSAASILSQGSFVNLAKFVTPDGKVHLEMPSDPAEVETLFEDIMLKRNILQNLPEAKRNELMGYDIKKKWLIVKQDLQNEIKRMKSKNSMKSSGEALDIGGPDSTYTPYSGSIHPSTSHSSVVSPGGGSIPGNQQIAANPRLTKIRTGATAKPGQEQALYRQTDRNVSASSVTSDKTNRPPIYYVKKILAEQLSVDEINDLWVTLRTEQLDWVDAFLEHQGHIAMANSLMNTIYRTTPSGEISNELLDKENAFFKCFRVLIMLRQGLYEFTTHTLMCDTIARGLFSTKLNTKKMATEIFVVILQKKDATRFNMVLQALDQNFKIGQNFHMKMYYSHYPQYFSHLTIDSQLKVIQAWRFAVEQTLDGRGKMGSRVGASDEFKASGGENTILEYCLWTMILINHICTGSESIEQRMHLRTKLENSGFVRVINRFKLFDYDKIMEEIDSYENSKLDDFNSALEKNNNNTDVNLQDPMSLLGTLWASCKGTDNEKTLVSLMQHIFLSSSRLIENKADPTQLAKQLKLMDSLVTNISASSADEESTMNMAIQRLYDSMQTDEVARRAILESRTLTKRLEEVEAERDVLSEKLGKAEHGLVGQLQNELQERERILVKSQRVTLQLENELEELKKKHLLEKHDQEVELRKMLTILNSRPELQMSSRHKGSKSEVGGTISKDIFNEEKQRDIQKALQDGLRRANKDYASDSKKFGMTVQPNKRLKVLRNQMESLENEARQLEMTNFADYEKKKLEPPANVTKKHKHRVPKSMPRSKLPSLDKKKKKDENEAQIKKLNELRETLAQIQSESNDISKFNVEERVNELFNDKKMLALQRLKELKTKYKDFGIDFNIEEILGPSAGLLTEPAADVQDKNGKPPSLDPTIYEDQLDEINRITEELIQMRNKLDKERETKTEHNDDTSSTSSSSSSSSDSESLNENNNDRYSQVSERSTGSGSFFESLTQKYATGTKEPIHRATMNEKSFMNRVRKSSVPAPYLQELNQRVGTTPAIDETESGAASSDSDSDEASKYNKTFELANNDSDSNDVEDEENKTLDAKDNEDDGLEDNDDGEKSAVPPPPPPPPLPPNGLFNIDSANGTDKSVSTTGAPPPPPPPPPPPMPMSKSSSTTSMTPPPPPPAPPIPTPGSLKHDMSSPLLTQSPSLFERYPRPQKKLKQLHWEKIEPADNSVWNASKAERFADDLYEKGVLANLERAFAAREVKSLASKKKEDLDKISFLSRDISQQFGINLHMFSSLTVEELILKVLKCDRDFLGSPSVIEFLSKPEIIEVSINLAKNYAPYTTDWEGVKHVEDAKPPEKDPNELQRADQVYLQLMVNLQSYWGSRMRALTVVTTFEKEYSELLVKLRKVDKAVGSLQDSENIHNVFNVILAVGNYMNDTSKQAQGFKLTTLQRLTFIKDYNNSMTFLNYVEKIVRLNYPSFNDFLKELEPLTDVVKVSVDQLINDCRSFTQSIINVERSVEIGNLSDSSKFHPQDRVLAKVLPVLQEARKKADLLENEVKLTMLEFSGLMQVYGEDSSDKFAKNSFFRKFVDFINEYKRAQEQNIKSEEEEKLYEKHKKMVEDQQRKQQEEDEKRKKHSEGSGNDDGDDVADEEDDRRAVMDKLLEQLKNAGPKKADPTSARKRALVRKKVTEELDQTETSQDLETDEESLVYSPDISNMVKTPLGINSPSSAFSSANKHSVSPSKHSRLRSINRSINEEEREDEEEEEIQDRATALLMELRGSSGPLTASSPKKGSALDERKERLRARRLKSSNASSADVGTKLKFFDSHQATATESNLPEKTTEASSEAQDKTGDQAVANNESDDDKEKTSDSPGDETFTDAESKEGTETPQQQ</sequence>
<evidence type="ECO:0000313" key="9">
    <source>
        <dbReference type="Proteomes" id="UP001377567"/>
    </source>
</evidence>
<feature type="compositionally biased region" description="Basic and acidic residues" evidence="4">
    <location>
        <begin position="1094"/>
        <end position="1105"/>
    </location>
</feature>
<feature type="compositionally biased region" description="Pro residues" evidence="4">
    <location>
        <begin position="1293"/>
        <end position="1306"/>
    </location>
</feature>
<keyword evidence="9" id="KW-1185">Reference proteome</keyword>
<dbReference type="InterPro" id="IPR042201">
    <property type="entry name" value="FH2_Formin_sf"/>
</dbReference>
<feature type="compositionally biased region" description="Low complexity" evidence="4">
    <location>
        <begin position="1307"/>
        <end position="1316"/>
    </location>
</feature>
<dbReference type="GO" id="GO:0000131">
    <property type="term" value="C:incipient cellular bud site"/>
    <property type="evidence" value="ECO:0007669"/>
    <property type="project" value="UniProtKB-ARBA"/>
</dbReference>
<feature type="compositionally biased region" description="Pro residues" evidence="4">
    <location>
        <begin position="1317"/>
        <end position="1329"/>
    </location>
</feature>
<feature type="domain" description="DAD" evidence="5">
    <location>
        <begin position="1799"/>
        <end position="1830"/>
    </location>
</feature>
<dbReference type="Pfam" id="PF06367">
    <property type="entry name" value="Drf_FH3"/>
    <property type="match status" value="1"/>
</dbReference>
<dbReference type="PROSITE" id="PS51444">
    <property type="entry name" value="FH2"/>
    <property type="match status" value="1"/>
</dbReference>
<evidence type="ECO:0000313" key="8">
    <source>
        <dbReference type="EMBL" id="GMM56374.1"/>
    </source>
</evidence>
<dbReference type="Pfam" id="PF06371">
    <property type="entry name" value="Drf_GBD"/>
    <property type="match status" value="1"/>
</dbReference>
<feature type="region of interest" description="Disordered" evidence="4">
    <location>
        <begin position="1872"/>
        <end position="2040"/>
    </location>
</feature>
<feature type="compositionally biased region" description="Polar residues" evidence="4">
    <location>
        <begin position="1872"/>
        <end position="1889"/>
    </location>
</feature>
<dbReference type="Gene3D" id="1.25.10.10">
    <property type="entry name" value="Leucine-rich Repeat Variant"/>
    <property type="match status" value="1"/>
</dbReference>
<feature type="region of interest" description="Disordered" evidence="4">
    <location>
        <begin position="134"/>
        <end position="189"/>
    </location>
</feature>
<dbReference type="GO" id="GO:0043332">
    <property type="term" value="C:mating projection tip"/>
    <property type="evidence" value="ECO:0007669"/>
    <property type="project" value="TreeGrafter"/>
</dbReference>
<dbReference type="PROSITE" id="PS51231">
    <property type="entry name" value="DAD"/>
    <property type="match status" value="1"/>
</dbReference>
<feature type="region of interest" description="Disordered" evidence="4">
    <location>
        <begin position="343"/>
        <end position="367"/>
    </location>
</feature>
<dbReference type="GO" id="GO:0030010">
    <property type="term" value="P:establishment of cell polarity"/>
    <property type="evidence" value="ECO:0007669"/>
    <property type="project" value="UniProtKB-ARBA"/>
</dbReference>
<dbReference type="GO" id="GO:0071474">
    <property type="term" value="P:cellular hyperosmotic response"/>
    <property type="evidence" value="ECO:0007669"/>
    <property type="project" value="UniProtKB-ARBA"/>
</dbReference>
<feature type="coiled-coil region" evidence="3">
    <location>
        <begin position="752"/>
        <end position="822"/>
    </location>
</feature>
<dbReference type="GO" id="GO:0051016">
    <property type="term" value="P:barbed-end actin filament capping"/>
    <property type="evidence" value="ECO:0007669"/>
    <property type="project" value="UniProtKB-ARBA"/>
</dbReference>
<dbReference type="FunFam" id="6.10.30.50:FF:000001">
    <property type="entry name" value="Cytokinesis sepA protein"/>
    <property type="match status" value="1"/>
</dbReference>
<dbReference type="InterPro" id="IPR014768">
    <property type="entry name" value="GBD/FH3_dom"/>
</dbReference>
<dbReference type="EMBL" id="BTGD01000008">
    <property type="protein sequence ID" value="GMM56374.1"/>
    <property type="molecule type" value="Genomic_DNA"/>
</dbReference>
<feature type="compositionally biased region" description="Polar residues" evidence="4">
    <location>
        <begin position="1279"/>
        <end position="1288"/>
    </location>
</feature>
<dbReference type="InterPro" id="IPR014767">
    <property type="entry name" value="DAD_dom"/>
</dbReference>
<evidence type="ECO:0000256" key="3">
    <source>
        <dbReference type="SAM" id="Coils"/>
    </source>
</evidence>
<dbReference type="GO" id="GO:1903475">
    <property type="term" value="P:mitotic actomyosin contractile ring assembly"/>
    <property type="evidence" value="ECO:0007669"/>
    <property type="project" value="UniProtKB-ARBA"/>
</dbReference>
<feature type="compositionally biased region" description="Acidic residues" evidence="4">
    <location>
        <begin position="1787"/>
        <end position="1799"/>
    </location>
</feature>
<proteinExistence type="inferred from homology"/>
<name>A0AAV5S1A9_MAUHU</name>
<feature type="compositionally biased region" description="Polar residues" evidence="4">
    <location>
        <begin position="1975"/>
        <end position="1994"/>
    </location>
</feature>
<dbReference type="Pfam" id="PF02181">
    <property type="entry name" value="FH2"/>
    <property type="match status" value="1"/>
</dbReference>
<dbReference type="GO" id="GO:0045010">
    <property type="term" value="P:actin nucleation"/>
    <property type="evidence" value="ECO:0007669"/>
    <property type="project" value="UniProtKB-ARBA"/>
</dbReference>
<evidence type="ECO:0000259" key="6">
    <source>
        <dbReference type="PROSITE" id="PS51232"/>
    </source>
</evidence>
<dbReference type="SUPFAM" id="SSF48371">
    <property type="entry name" value="ARM repeat"/>
    <property type="match status" value="1"/>
</dbReference>
<feature type="region of interest" description="Disordered" evidence="4">
    <location>
        <begin position="1180"/>
        <end position="1352"/>
    </location>
</feature>
<feature type="compositionally biased region" description="Acidic residues" evidence="4">
    <location>
        <begin position="1904"/>
        <end position="1914"/>
    </location>
</feature>
<feature type="compositionally biased region" description="Low complexity" evidence="4">
    <location>
        <begin position="1106"/>
        <end position="1125"/>
    </location>
</feature>
<feature type="compositionally biased region" description="Acidic residues" evidence="4">
    <location>
        <begin position="1838"/>
        <end position="1854"/>
    </location>
</feature>
<feature type="compositionally biased region" description="Polar residues" evidence="4">
    <location>
        <begin position="87"/>
        <end position="121"/>
    </location>
</feature>
<dbReference type="FunFam" id="1.20.58.2220:FF:000006">
    <property type="entry name" value="Cytokinesis protein sepA"/>
    <property type="match status" value="1"/>
</dbReference>
<dbReference type="Gene3D" id="1.20.58.2220">
    <property type="entry name" value="Formin, FH2 domain"/>
    <property type="match status" value="1"/>
</dbReference>
<feature type="compositionally biased region" description="Pro residues" evidence="4">
    <location>
        <begin position="1261"/>
        <end position="1272"/>
    </location>
</feature>
<dbReference type="GO" id="GO:0031267">
    <property type="term" value="F:small GTPase binding"/>
    <property type="evidence" value="ECO:0007669"/>
    <property type="project" value="InterPro"/>
</dbReference>
<evidence type="ECO:0000256" key="1">
    <source>
        <dbReference type="ARBA" id="ARBA00023054"/>
    </source>
</evidence>
<feature type="compositionally biased region" description="Polar residues" evidence="4">
    <location>
        <begin position="1129"/>
        <end position="1144"/>
    </location>
</feature>
<comment type="caution">
    <text evidence="8">The sequence shown here is derived from an EMBL/GenBank/DDBJ whole genome shotgun (WGS) entry which is preliminary data.</text>
</comment>
<dbReference type="InterPro" id="IPR015425">
    <property type="entry name" value="FH2_Formin"/>
</dbReference>
<feature type="domain" description="FH2" evidence="7">
    <location>
        <begin position="1349"/>
        <end position="1767"/>
    </location>
</feature>
<feature type="region of interest" description="Disordered" evidence="4">
    <location>
        <begin position="1094"/>
        <end position="1144"/>
    </location>
</feature>
<feature type="region of interest" description="Disordered" evidence="4">
    <location>
        <begin position="937"/>
        <end position="974"/>
    </location>
</feature>
<feature type="compositionally biased region" description="Low complexity" evidence="4">
    <location>
        <begin position="161"/>
        <end position="189"/>
    </location>
</feature>
<dbReference type="PANTHER" id="PTHR47102:SF2">
    <property type="entry name" value="PROTEIN BNI1"/>
    <property type="match status" value="1"/>
</dbReference>
<dbReference type="GO" id="GO:0003779">
    <property type="term" value="F:actin binding"/>
    <property type="evidence" value="ECO:0007669"/>
    <property type="project" value="InterPro"/>
</dbReference>
<evidence type="ECO:0000256" key="2">
    <source>
        <dbReference type="ARBA" id="ARBA00037935"/>
    </source>
</evidence>
<feature type="compositionally biased region" description="Acidic residues" evidence="4">
    <location>
        <begin position="1244"/>
        <end position="1255"/>
    </location>
</feature>
<dbReference type="Proteomes" id="UP001377567">
    <property type="component" value="Unassembled WGS sequence"/>
</dbReference>
<feature type="region of interest" description="Disordered" evidence="4">
    <location>
        <begin position="1811"/>
        <end position="1856"/>
    </location>
</feature>
<dbReference type="PANTHER" id="PTHR47102">
    <property type="entry name" value="PROTEIN BNI1"/>
    <property type="match status" value="1"/>
</dbReference>
<gene>
    <name evidence="8" type="ORF">DAKH74_029900</name>
</gene>
<dbReference type="InterPro" id="IPR011989">
    <property type="entry name" value="ARM-like"/>
</dbReference>
<dbReference type="GO" id="GO:0005935">
    <property type="term" value="C:cellular bud neck"/>
    <property type="evidence" value="ECO:0007669"/>
    <property type="project" value="UniProtKB-ARBA"/>
</dbReference>
<dbReference type="PROSITE" id="PS51232">
    <property type="entry name" value="GBD_FH3"/>
    <property type="match status" value="1"/>
</dbReference>
<evidence type="ECO:0000259" key="5">
    <source>
        <dbReference type="PROSITE" id="PS51231"/>
    </source>
</evidence>
<dbReference type="InterPro" id="IPR016024">
    <property type="entry name" value="ARM-type_fold"/>
</dbReference>
<protein>
    <submittedName>
        <fullName evidence="8">Formin</fullName>
    </submittedName>
</protein>
<feature type="compositionally biased region" description="Basic and acidic residues" evidence="4">
    <location>
        <begin position="1764"/>
        <end position="1778"/>
    </location>
</feature>
<dbReference type="InterPro" id="IPR051661">
    <property type="entry name" value="Actin_filament_regulator"/>
</dbReference>
<dbReference type="GO" id="GO:0005938">
    <property type="term" value="C:cell cortex"/>
    <property type="evidence" value="ECO:0007669"/>
    <property type="project" value="UniProtKB-ARBA"/>
</dbReference>
<dbReference type="GO" id="GO:0070649">
    <property type="term" value="P:formin-nucleated actin cable assembly"/>
    <property type="evidence" value="ECO:0007669"/>
    <property type="project" value="UniProtKB-ARBA"/>
</dbReference>
<organism evidence="8 9">
    <name type="scientific">Maudiozyma humilis</name>
    <name type="common">Sour dough yeast</name>
    <name type="synonym">Kazachstania humilis</name>
    <dbReference type="NCBI Taxonomy" id="51915"/>
    <lineage>
        <taxon>Eukaryota</taxon>
        <taxon>Fungi</taxon>
        <taxon>Dikarya</taxon>
        <taxon>Ascomycota</taxon>
        <taxon>Saccharomycotina</taxon>
        <taxon>Saccharomycetes</taxon>
        <taxon>Saccharomycetales</taxon>
        <taxon>Saccharomycetaceae</taxon>
        <taxon>Maudiozyma</taxon>
    </lineage>
</organism>
<keyword evidence="1 3" id="KW-0175">Coiled coil</keyword>